<dbReference type="Proteomes" id="UP000189703">
    <property type="component" value="Unplaced"/>
</dbReference>
<reference evidence="5 6" key="1">
    <citation type="submission" date="2025-04" db="UniProtKB">
        <authorList>
            <consortium name="RefSeq"/>
        </authorList>
    </citation>
    <scope>IDENTIFICATION</scope>
</reference>
<protein>
    <submittedName>
        <fullName evidence="5 6">Uncharacterized protein LOC104605122</fullName>
    </submittedName>
</protein>
<dbReference type="AlphaFoldDB" id="A0A1U8AY93"/>
<feature type="compositionally biased region" description="Polar residues" evidence="1">
    <location>
        <begin position="726"/>
        <end position="749"/>
    </location>
</feature>
<evidence type="ECO:0000313" key="9">
    <source>
        <dbReference type="RefSeq" id="XP_019054580.1"/>
    </source>
</evidence>
<dbReference type="OrthoDB" id="765769at2759"/>
<sequence>MGIEKQSSKNGGGYVGGFLQLFDWNGKSRKKLFSNKSDIPERLKQGKKSEGNLPMTWLHLAEDDDIGGGSSIKGSSDYSCASSVTDEEGYGTRAPGVVARLMGLDSLPTSNVADPYSTPFYDARSLRDSHCHKKTLEFHNEHGILHSGDMSNKMGSFCRNPVESRPQKMANRPIERFQTETLPPKSAKSIPITHHKLLSPIKSPGLIPIKNAAHIMEAAAKIIEPGPQLTIRGKMPSLGSTSVPLKVRDFKEKLEAAQRRPSRLPEASQRAVEPNAIKYLKGQSLNKSWNGTEDTPQFRASSDSDENNSSGPKNKGKSISLAIQAKVNVQRREGLVSSNNRVLSSQKEQLDVKSNQKLKNQPNAQRNVQRKSSMQNASGVLRQNNQKQNCRTNKDKVPSKPSGNNQQGRKDLSGDTSFGRNKTLNKAGGHSKAGSRKTSLEATGIEKEVPSSRTNSFRRKKRSINGDFHIEKNGVISTVSVDEDKKPIQSNAARDGHPKWMEDNSRNGMDVVSFTFTSPMIKSIPGSHSSCQIVENSSSSSLDSHSKNLPAEAKSSKLPSLGLNVIGGDALSILLEKKLRELTYGIESSCCNMVKEGTVSSSASMLQDLVSALSAIGTTSREANKVSQLGLHTDNFGSMYDATCSPTDAQMLKMNHSVQGREVVFECSSSNNEMKKELDCRHPSPVSVLEPSFSNESCNSSGSGDSDNSNGNMQSSSVQGQEVVSMTSSRVSQSGESETEFSDSASSTCTETIGGKHVTKLSVPNNTSSTKWELEYVREILSNAELMFRDFTLGRSREIINPHLFDQLESQKTGLRNVREKDFRLRRKIVFDCTSECLDLRCRRYTGGSSRTWAKGVAMVRRKGWLAEEVYKEISGWRSMGDWMVDELVDKDMSSQYGRWLDFDIETFELGVEIEKQILSSLVNEVVADIMLI</sequence>
<organism evidence="4 6">
    <name type="scientific">Nelumbo nucifera</name>
    <name type="common">Sacred lotus</name>
    <dbReference type="NCBI Taxonomy" id="4432"/>
    <lineage>
        <taxon>Eukaryota</taxon>
        <taxon>Viridiplantae</taxon>
        <taxon>Streptophyta</taxon>
        <taxon>Embryophyta</taxon>
        <taxon>Tracheophyta</taxon>
        <taxon>Spermatophyta</taxon>
        <taxon>Magnoliopsida</taxon>
        <taxon>Proteales</taxon>
        <taxon>Nelumbonaceae</taxon>
        <taxon>Nelumbo</taxon>
    </lineage>
</organism>
<feature type="compositionally biased region" description="Low complexity" evidence="1">
    <location>
        <begin position="692"/>
        <end position="725"/>
    </location>
</feature>
<evidence type="ECO:0000313" key="8">
    <source>
        <dbReference type="RefSeq" id="XP_010268050.1"/>
    </source>
</evidence>
<feature type="region of interest" description="Disordered" evidence="1">
    <location>
        <begin position="691"/>
        <end position="749"/>
    </location>
</feature>
<dbReference type="GeneID" id="104605122"/>
<dbReference type="RefSeq" id="XP_010268049.1">
    <property type="nucleotide sequence ID" value="XM_010269747.2"/>
</dbReference>
<dbReference type="Pfam" id="PF14383">
    <property type="entry name" value="VARLMGL"/>
    <property type="match status" value="1"/>
</dbReference>
<evidence type="ECO:0000313" key="4">
    <source>
        <dbReference type="Proteomes" id="UP000189703"/>
    </source>
</evidence>
<name>A0A1U8AY93_NELNU</name>
<dbReference type="RefSeq" id="XP_010268050.1">
    <property type="nucleotide sequence ID" value="XM_010269748.2"/>
</dbReference>
<dbReference type="KEGG" id="nnu:104605122"/>
<accession>A0A1U8AY93</accession>
<dbReference type="InterPro" id="IPR025486">
    <property type="entry name" value="DUF4378"/>
</dbReference>
<proteinExistence type="predicted"/>
<evidence type="ECO:0000313" key="7">
    <source>
        <dbReference type="RefSeq" id="XP_010268049.1"/>
    </source>
</evidence>
<dbReference type="OMA" id="MVRRNEW"/>
<feature type="region of interest" description="Disordered" evidence="1">
    <location>
        <begin position="336"/>
        <end position="460"/>
    </location>
</feature>
<evidence type="ECO:0000259" key="2">
    <source>
        <dbReference type="Pfam" id="PF14309"/>
    </source>
</evidence>
<dbReference type="PANTHER" id="PTHR21726">
    <property type="entry name" value="PHOSPHATIDYLINOSITOL N-ACETYLGLUCOSAMINYLTRANSFERASE SUBUNIT P DOWN SYNDROME CRITICAL REGION PROTEIN 5 -RELATED"/>
    <property type="match status" value="1"/>
</dbReference>
<dbReference type="RefSeq" id="XP_010268047.1">
    <property type="nucleotide sequence ID" value="XM_010269745.2"/>
</dbReference>
<feature type="region of interest" description="Disordered" evidence="1">
    <location>
        <begin position="283"/>
        <end position="319"/>
    </location>
</feature>
<keyword evidence="4" id="KW-1185">Reference proteome</keyword>
<dbReference type="STRING" id="4432.A0A1U8AY93"/>
<dbReference type="eggNOG" id="ENOG502QQK5">
    <property type="taxonomic scope" value="Eukaryota"/>
</dbReference>
<feature type="region of interest" description="Disordered" evidence="1">
    <location>
        <begin position="526"/>
        <end position="554"/>
    </location>
</feature>
<dbReference type="RefSeq" id="XP_019054580.1">
    <property type="nucleotide sequence ID" value="XM_019199035.1"/>
</dbReference>
<feature type="domain" description="DUF4378" evidence="2">
    <location>
        <begin position="773"/>
        <end position="925"/>
    </location>
</feature>
<evidence type="ECO:0000313" key="6">
    <source>
        <dbReference type="RefSeq" id="XP_010268048.1"/>
    </source>
</evidence>
<feature type="compositionally biased region" description="Polar residues" evidence="1">
    <location>
        <begin position="526"/>
        <end position="536"/>
    </location>
</feature>
<dbReference type="RefSeq" id="XP_010268048.1">
    <property type="nucleotide sequence ID" value="XM_010269746.2"/>
</dbReference>
<gene>
    <name evidence="5 6 7 8 9" type="primary">LOC104605122</name>
</gene>
<evidence type="ECO:0000259" key="3">
    <source>
        <dbReference type="Pfam" id="PF14383"/>
    </source>
</evidence>
<dbReference type="InterPro" id="IPR032795">
    <property type="entry name" value="DUF3741-assoc"/>
</dbReference>
<evidence type="ECO:0000256" key="1">
    <source>
        <dbReference type="SAM" id="MobiDB-lite"/>
    </source>
</evidence>
<feature type="compositionally biased region" description="Polar residues" evidence="1">
    <location>
        <begin position="414"/>
        <end position="424"/>
    </location>
</feature>
<feature type="domain" description="DUF3741" evidence="3">
    <location>
        <begin position="82"/>
        <end position="112"/>
    </location>
</feature>
<feature type="compositionally biased region" description="Polar residues" evidence="1">
    <location>
        <begin position="283"/>
        <end position="312"/>
    </location>
</feature>
<dbReference type="Pfam" id="PF14309">
    <property type="entry name" value="DUF4378"/>
    <property type="match status" value="1"/>
</dbReference>
<dbReference type="PANTHER" id="PTHR21726:SF29">
    <property type="entry name" value="EXPRESSED PROTEIN"/>
    <property type="match status" value="1"/>
</dbReference>
<feature type="compositionally biased region" description="Polar residues" evidence="1">
    <location>
        <begin position="336"/>
        <end position="391"/>
    </location>
</feature>
<evidence type="ECO:0000313" key="5">
    <source>
        <dbReference type="RefSeq" id="XP_010268047.1"/>
    </source>
</evidence>